<gene>
    <name evidence="4" type="primary">LOC113464191</name>
</gene>
<reference evidence="4" key="1">
    <citation type="submission" date="2025-08" db="UniProtKB">
        <authorList>
            <consortium name="RefSeq"/>
        </authorList>
    </citation>
    <scope>IDENTIFICATION</scope>
    <source>
        <tissue evidence="4">Whole body</tissue>
    </source>
</reference>
<evidence type="ECO:0000256" key="2">
    <source>
        <dbReference type="SAM" id="SignalP"/>
    </source>
</evidence>
<keyword evidence="2" id="KW-0732">Signal</keyword>
<evidence type="ECO:0000256" key="1">
    <source>
        <dbReference type="SAM" id="MobiDB-lite"/>
    </source>
</evidence>
<evidence type="ECO:0000313" key="4">
    <source>
        <dbReference type="RefSeq" id="XP_026668472.1"/>
    </source>
</evidence>
<dbReference type="KEGG" id="ccal:113464191"/>
<dbReference type="RefSeq" id="XP_026668472.1">
    <property type="nucleotide sequence ID" value="XM_026812671.1"/>
</dbReference>
<feature type="chain" id="PRO_5042544507" evidence="2">
    <location>
        <begin position="20"/>
        <end position="385"/>
    </location>
</feature>
<sequence>MSKGSFAVFFLCLVNAIAGSSRFQDWDYFGRQLRHASCPSCRRERPDALVSWDSQPRREYEFEAEPSPWQGSHQSYRSGPYGNPYSSQYNAYDRAIRSRGAFGVGRGAGGAGRRENPFTIGRDLDFDVAPAQTSVVRGLVAPPASPYQPNFPYSRISRRTQYRKPSFYDDQTTKPLMPANRFADFGLIDNEPGFVDVRRSRGSYGNPRAVFGTDKYLADSFEEGNPMMEPEQNLRQAFPYGTGATGARMQEAGQFPQRRDQPGEPRVIYRPEVKRKTYNRSPDLNPFKVTQYVARQAPEIVNDNRWQSQLEDRKKEPEIVLKNEENQETEVAEEINVSESDDGERVEEVKEKRHVRDEDDRSGVTLKPTTERSPVIMTIPPLVMP</sequence>
<accession>A0AAJ7RZ89</accession>
<proteinExistence type="predicted"/>
<feature type="region of interest" description="Disordered" evidence="1">
    <location>
        <begin position="322"/>
        <end position="372"/>
    </location>
</feature>
<dbReference type="GeneID" id="113464191"/>
<dbReference type="Proteomes" id="UP000694925">
    <property type="component" value="Unplaced"/>
</dbReference>
<keyword evidence="3" id="KW-1185">Reference proteome</keyword>
<evidence type="ECO:0000313" key="3">
    <source>
        <dbReference type="Proteomes" id="UP000694925"/>
    </source>
</evidence>
<feature type="compositionally biased region" description="Basic and acidic residues" evidence="1">
    <location>
        <begin position="346"/>
        <end position="362"/>
    </location>
</feature>
<protein>
    <submittedName>
        <fullName evidence="4">Uncharacterized protein LOC113464191</fullName>
    </submittedName>
</protein>
<organism evidence="3 4">
    <name type="scientific">Ceratina calcarata</name>
    <dbReference type="NCBI Taxonomy" id="156304"/>
    <lineage>
        <taxon>Eukaryota</taxon>
        <taxon>Metazoa</taxon>
        <taxon>Ecdysozoa</taxon>
        <taxon>Arthropoda</taxon>
        <taxon>Hexapoda</taxon>
        <taxon>Insecta</taxon>
        <taxon>Pterygota</taxon>
        <taxon>Neoptera</taxon>
        <taxon>Endopterygota</taxon>
        <taxon>Hymenoptera</taxon>
        <taxon>Apocrita</taxon>
        <taxon>Aculeata</taxon>
        <taxon>Apoidea</taxon>
        <taxon>Anthophila</taxon>
        <taxon>Apidae</taxon>
        <taxon>Ceratina</taxon>
        <taxon>Zadontomerus</taxon>
    </lineage>
</organism>
<dbReference type="AlphaFoldDB" id="A0AAJ7RZ89"/>
<name>A0AAJ7RZ89_9HYME</name>
<feature type="signal peptide" evidence="2">
    <location>
        <begin position="1"/>
        <end position="19"/>
    </location>
</feature>